<gene>
    <name evidence="2" type="ORF">V8G54_022467</name>
</gene>
<reference evidence="2 3" key="1">
    <citation type="journal article" date="2023" name="Life. Sci Alliance">
        <title>Evolutionary insights into 3D genome organization and epigenetic landscape of Vigna mungo.</title>
        <authorList>
            <person name="Junaid A."/>
            <person name="Singh B."/>
            <person name="Bhatia S."/>
        </authorList>
    </citation>
    <scope>NUCLEOTIDE SEQUENCE [LARGE SCALE GENOMIC DNA]</scope>
    <source>
        <strain evidence="2">Urdbean</strain>
    </source>
</reference>
<feature type="region of interest" description="Disordered" evidence="1">
    <location>
        <begin position="220"/>
        <end position="265"/>
    </location>
</feature>
<proteinExistence type="predicted"/>
<dbReference type="AlphaFoldDB" id="A0AAQ3N2W4"/>
<sequence length="265" mass="28371">MKTARQEEIVSVTNLLGLSSSDMGFLQLLSVRLSGKAARPPPLEDPKPLFAKASPPPISLIFMLSSCSSIFFQSCPFSAKTCSLGLASPNGLTPLGFPTFPSRPSLDTDRDRGCRTSLGLPPPAPTLSLPTLDSPFFLFQSFESAPPLEPNPTTFLSLSNPPPLEPNRRSDGAKLLFETQLSDSSARDCESKNPPLSLSLLSNPPEGFFAAAQLSVSSAREGGSSRLESLAPKEPFLLGSSETLDEPQREFDESSPDEFLLGRSP</sequence>
<name>A0AAQ3N2W4_VIGMU</name>
<evidence type="ECO:0000256" key="1">
    <source>
        <dbReference type="SAM" id="MobiDB-lite"/>
    </source>
</evidence>
<organism evidence="2 3">
    <name type="scientific">Vigna mungo</name>
    <name type="common">Black gram</name>
    <name type="synonym">Phaseolus mungo</name>
    <dbReference type="NCBI Taxonomy" id="3915"/>
    <lineage>
        <taxon>Eukaryota</taxon>
        <taxon>Viridiplantae</taxon>
        <taxon>Streptophyta</taxon>
        <taxon>Embryophyta</taxon>
        <taxon>Tracheophyta</taxon>
        <taxon>Spermatophyta</taxon>
        <taxon>Magnoliopsida</taxon>
        <taxon>eudicotyledons</taxon>
        <taxon>Gunneridae</taxon>
        <taxon>Pentapetalae</taxon>
        <taxon>rosids</taxon>
        <taxon>fabids</taxon>
        <taxon>Fabales</taxon>
        <taxon>Fabaceae</taxon>
        <taxon>Papilionoideae</taxon>
        <taxon>50 kb inversion clade</taxon>
        <taxon>NPAAA clade</taxon>
        <taxon>indigoferoid/millettioid clade</taxon>
        <taxon>Phaseoleae</taxon>
        <taxon>Vigna</taxon>
    </lineage>
</organism>
<keyword evidence="3" id="KW-1185">Reference proteome</keyword>
<dbReference type="EMBL" id="CP144694">
    <property type="protein sequence ID" value="WVZ01661.1"/>
    <property type="molecule type" value="Genomic_DNA"/>
</dbReference>
<protein>
    <submittedName>
        <fullName evidence="2">Uncharacterized protein</fullName>
    </submittedName>
</protein>
<evidence type="ECO:0000313" key="2">
    <source>
        <dbReference type="EMBL" id="WVZ01661.1"/>
    </source>
</evidence>
<evidence type="ECO:0000313" key="3">
    <source>
        <dbReference type="Proteomes" id="UP001374535"/>
    </source>
</evidence>
<accession>A0AAQ3N2W4</accession>
<feature type="region of interest" description="Disordered" evidence="1">
    <location>
        <begin position="150"/>
        <end position="170"/>
    </location>
</feature>
<dbReference type="Proteomes" id="UP001374535">
    <property type="component" value="Chromosome 7"/>
</dbReference>